<dbReference type="EMBL" id="BMAO01009428">
    <property type="protein sequence ID" value="GFR30823.1"/>
    <property type="molecule type" value="Genomic_DNA"/>
</dbReference>
<protein>
    <submittedName>
        <fullName evidence="2">Uncharacterized protein</fullName>
    </submittedName>
</protein>
<reference evidence="2" key="1">
    <citation type="submission" date="2020-07" db="EMBL/GenBank/DDBJ databases">
        <title>Multicomponent nature underlies the extraordinary mechanical properties of spider dragline silk.</title>
        <authorList>
            <person name="Kono N."/>
            <person name="Nakamura H."/>
            <person name="Mori M."/>
            <person name="Yoshida Y."/>
            <person name="Ohtoshi R."/>
            <person name="Malay A.D."/>
            <person name="Moran D.A.P."/>
            <person name="Tomita M."/>
            <person name="Numata K."/>
            <person name="Arakawa K."/>
        </authorList>
    </citation>
    <scope>NUCLEOTIDE SEQUENCE</scope>
</reference>
<gene>
    <name evidence="2" type="ORF">TNCT_640721</name>
</gene>
<feature type="compositionally biased region" description="Low complexity" evidence="1">
    <location>
        <begin position="68"/>
        <end position="83"/>
    </location>
</feature>
<feature type="region of interest" description="Disordered" evidence="1">
    <location>
        <begin position="66"/>
        <end position="110"/>
    </location>
</feature>
<evidence type="ECO:0000313" key="2">
    <source>
        <dbReference type="EMBL" id="GFR30823.1"/>
    </source>
</evidence>
<comment type="caution">
    <text evidence="2">The sequence shown here is derived from an EMBL/GenBank/DDBJ whole genome shotgun (WGS) entry which is preliminary data.</text>
</comment>
<dbReference type="Proteomes" id="UP000887116">
    <property type="component" value="Unassembled WGS sequence"/>
</dbReference>
<evidence type="ECO:0000313" key="3">
    <source>
        <dbReference type="Proteomes" id="UP000887116"/>
    </source>
</evidence>
<proteinExistence type="predicted"/>
<keyword evidence="3" id="KW-1185">Reference proteome</keyword>
<sequence length="110" mass="11525">MSTISVVSTSSSSTQTGLIPFASPIIPDKASKSRLPMPISITTPGNSLNTSVSSLTSEIQPTVPLLNTTTTKSGTSAVTKAASNLKQSKKNRRKLTSEPKSDIEITMDTT</sequence>
<feature type="region of interest" description="Disordered" evidence="1">
    <location>
        <begin position="1"/>
        <end position="24"/>
    </location>
</feature>
<feature type="compositionally biased region" description="Low complexity" evidence="1">
    <location>
        <begin position="1"/>
        <end position="14"/>
    </location>
</feature>
<accession>A0A8X6HVW6</accession>
<evidence type="ECO:0000256" key="1">
    <source>
        <dbReference type="SAM" id="MobiDB-lite"/>
    </source>
</evidence>
<dbReference type="AlphaFoldDB" id="A0A8X6HVW6"/>
<name>A0A8X6HVW6_TRICU</name>
<organism evidence="2 3">
    <name type="scientific">Trichonephila clavata</name>
    <name type="common">Joro spider</name>
    <name type="synonym">Nephila clavata</name>
    <dbReference type="NCBI Taxonomy" id="2740835"/>
    <lineage>
        <taxon>Eukaryota</taxon>
        <taxon>Metazoa</taxon>
        <taxon>Ecdysozoa</taxon>
        <taxon>Arthropoda</taxon>
        <taxon>Chelicerata</taxon>
        <taxon>Arachnida</taxon>
        <taxon>Araneae</taxon>
        <taxon>Araneomorphae</taxon>
        <taxon>Entelegynae</taxon>
        <taxon>Araneoidea</taxon>
        <taxon>Nephilidae</taxon>
        <taxon>Trichonephila</taxon>
    </lineage>
</organism>